<evidence type="ECO:0000256" key="4">
    <source>
        <dbReference type="SAM" id="MobiDB-lite"/>
    </source>
</evidence>
<dbReference type="Pfam" id="PF13641">
    <property type="entry name" value="Glyco_tranf_2_3"/>
    <property type="match status" value="1"/>
</dbReference>
<dbReference type="STRING" id="1271860.SAMN05216174_1011080"/>
<evidence type="ECO:0000256" key="3">
    <source>
        <dbReference type="ARBA" id="ARBA00022679"/>
    </source>
</evidence>
<organism evidence="5 6">
    <name type="scientific">Actinokineospora iranica</name>
    <dbReference type="NCBI Taxonomy" id="1271860"/>
    <lineage>
        <taxon>Bacteria</taxon>
        <taxon>Bacillati</taxon>
        <taxon>Actinomycetota</taxon>
        <taxon>Actinomycetes</taxon>
        <taxon>Pseudonocardiales</taxon>
        <taxon>Pseudonocardiaceae</taxon>
        <taxon>Actinokineospora</taxon>
    </lineage>
</organism>
<proteinExistence type="inferred from homology"/>
<dbReference type="Gene3D" id="3.90.550.10">
    <property type="entry name" value="Spore Coat Polysaccharide Biosynthesis Protein SpsA, Chain A"/>
    <property type="match status" value="1"/>
</dbReference>
<accession>A0A1G6KSK0</accession>
<protein>
    <submittedName>
        <fullName evidence="5">Glycosyltransferase, catalytic subunit of cellulose synthase and poly-beta-1,6-N-acetylglucosamine synthase</fullName>
    </submittedName>
</protein>
<sequence length="410" mass="45052">MGAAEIRQNMIPGAGGMTSEGPSEARRSRFPDTVSVVIPAHNEEASIATTIRSCRAQSYPIDQIIVVADNCSDRTADIARELGVVVIEGKGGSKASAQNMALPVITSDAVVALDADATLSTRAVEQMMDTLRRGYAGTCPSALPRDTDTFYSRYRTLYHAIANGWVRPLQDVFGRQLVLSGMANCHRMDVLREVGGFPDDNITEDFNLTWTLHRRGYRVEFTPEAFVYTQEPTSLAELLSQMHRWTAGFAQTMVKHRAPMMDSGSFIVVASQVVDSLVGGLATCTLAPYLARHGVVRGLRSWWSPLWVVIAVASVAVAARQLGWRTTVKCLPSWLALQYLTGPLTAWWLFREWVLGRRLTTWTGRHGRRPALTPMTPRRKAVAGASALACALLGARAWRRSVSPATRPLR</sequence>
<feature type="region of interest" description="Disordered" evidence="4">
    <location>
        <begin position="1"/>
        <end position="27"/>
    </location>
</feature>
<dbReference type="PANTHER" id="PTHR43630:SF1">
    <property type="entry name" value="POLY-BETA-1,6-N-ACETYL-D-GLUCOSAMINE SYNTHASE"/>
    <property type="match status" value="1"/>
</dbReference>
<keyword evidence="2" id="KW-0328">Glycosyltransferase</keyword>
<dbReference type="PANTHER" id="PTHR43630">
    <property type="entry name" value="POLY-BETA-1,6-N-ACETYL-D-GLUCOSAMINE SYNTHASE"/>
    <property type="match status" value="1"/>
</dbReference>
<dbReference type="Proteomes" id="UP000199501">
    <property type="component" value="Unassembled WGS sequence"/>
</dbReference>
<name>A0A1G6KSK0_9PSEU</name>
<dbReference type="EMBL" id="FMZZ01000001">
    <property type="protein sequence ID" value="SDC34079.1"/>
    <property type="molecule type" value="Genomic_DNA"/>
</dbReference>
<evidence type="ECO:0000256" key="2">
    <source>
        <dbReference type="ARBA" id="ARBA00022676"/>
    </source>
</evidence>
<reference evidence="6" key="1">
    <citation type="submission" date="2016-10" db="EMBL/GenBank/DDBJ databases">
        <authorList>
            <person name="Varghese N."/>
            <person name="Submissions S."/>
        </authorList>
    </citation>
    <scope>NUCLEOTIDE SEQUENCE [LARGE SCALE GENOMIC DNA]</scope>
    <source>
        <strain evidence="6">IBRC-M 10403</strain>
    </source>
</reference>
<dbReference type="GO" id="GO:0016757">
    <property type="term" value="F:glycosyltransferase activity"/>
    <property type="evidence" value="ECO:0007669"/>
    <property type="project" value="UniProtKB-KW"/>
</dbReference>
<keyword evidence="3 5" id="KW-0808">Transferase</keyword>
<evidence type="ECO:0000256" key="1">
    <source>
        <dbReference type="ARBA" id="ARBA00006739"/>
    </source>
</evidence>
<dbReference type="CDD" id="cd06423">
    <property type="entry name" value="CESA_like"/>
    <property type="match status" value="1"/>
</dbReference>
<dbReference type="SUPFAM" id="SSF53448">
    <property type="entry name" value="Nucleotide-diphospho-sugar transferases"/>
    <property type="match status" value="1"/>
</dbReference>
<dbReference type="InterPro" id="IPR029044">
    <property type="entry name" value="Nucleotide-diphossugar_trans"/>
</dbReference>
<comment type="similarity">
    <text evidence="1">Belongs to the glycosyltransferase 2 family.</text>
</comment>
<dbReference type="AlphaFoldDB" id="A0A1G6KSK0"/>
<gene>
    <name evidence="5" type="ORF">SAMN05216174_1011080</name>
</gene>
<evidence type="ECO:0000313" key="6">
    <source>
        <dbReference type="Proteomes" id="UP000199501"/>
    </source>
</evidence>
<keyword evidence="6" id="KW-1185">Reference proteome</keyword>
<evidence type="ECO:0000313" key="5">
    <source>
        <dbReference type="EMBL" id="SDC34079.1"/>
    </source>
</evidence>